<reference evidence="1 2" key="1">
    <citation type="journal article" date="2022" name="Hortic Res">
        <title>A haplotype resolved chromosomal level avocado genome allows analysis of novel avocado genes.</title>
        <authorList>
            <person name="Nath O."/>
            <person name="Fletcher S.J."/>
            <person name="Hayward A."/>
            <person name="Shaw L.M."/>
            <person name="Masouleh A.K."/>
            <person name="Furtado A."/>
            <person name="Henry R.J."/>
            <person name="Mitter N."/>
        </authorList>
    </citation>
    <scope>NUCLEOTIDE SEQUENCE [LARGE SCALE GENOMIC DNA]</scope>
    <source>
        <strain evidence="2">cv. Hass</strain>
    </source>
</reference>
<dbReference type="Proteomes" id="UP001234297">
    <property type="component" value="Chromosome 4"/>
</dbReference>
<gene>
    <name evidence="1" type="ORF">MRB53_014844</name>
</gene>
<name>A0ACC2KCL1_PERAE</name>
<evidence type="ECO:0000313" key="1">
    <source>
        <dbReference type="EMBL" id="KAJ8618658.1"/>
    </source>
</evidence>
<protein>
    <submittedName>
        <fullName evidence="1">Uncharacterized protein</fullName>
    </submittedName>
</protein>
<keyword evidence="2" id="KW-1185">Reference proteome</keyword>
<evidence type="ECO:0000313" key="2">
    <source>
        <dbReference type="Proteomes" id="UP001234297"/>
    </source>
</evidence>
<organism evidence="1 2">
    <name type="scientific">Persea americana</name>
    <name type="common">Avocado</name>
    <dbReference type="NCBI Taxonomy" id="3435"/>
    <lineage>
        <taxon>Eukaryota</taxon>
        <taxon>Viridiplantae</taxon>
        <taxon>Streptophyta</taxon>
        <taxon>Embryophyta</taxon>
        <taxon>Tracheophyta</taxon>
        <taxon>Spermatophyta</taxon>
        <taxon>Magnoliopsida</taxon>
        <taxon>Magnoliidae</taxon>
        <taxon>Laurales</taxon>
        <taxon>Lauraceae</taxon>
        <taxon>Persea</taxon>
    </lineage>
</organism>
<comment type="caution">
    <text evidence="1">The sequence shown here is derived from an EMBL/GenBank/DDBJ whole genome shotgun (WGS) entry which is preliminary data.</text>
</comment>
<dbReference type="EMBL" id="CM056812">
    <property type="protein sequence ID" value="KAJ8618658.1"/>
    <property type="molecule type" value="Genomic_DNA"/>
</dbReference>
<accession>A0ACC2KCL1</accession>
<sequence>MAIKELSGYNSFHRFSTCLVPAGGIALFLAFVSWALFLNPLSPKVQVNFFSIDVSRKSESKLFALNINETVEPLPRQNCLNFEDPSAQNFPSDTIQAADQLVSPNASNDHNVARSDSNELIEQINQSFLGFYDDSRNVSSGAYEDNMVPSKSTMKKVDQDPSGEKFSSEAICEVDHANQSVPLNPRKPMEKLKQPFKGFSNDSRNVHSGGKDDITGPESSSSNEFCSKPTEKISQGFSNDYRNVNLGAHDDNMAPSNSTMTTPDQVETPENHGNRRLHRYIFNSASVTIIRVWSSWLVNKTLEPFHFAPEGVTKLHLDIPDENFMKLLPSFDVVVISGGHWFNKQSVYILNNQIVGGQFWWPDKTRKMKVDKVKAFAISTETTLSAIVSHPNYTGLTIVRSFSPNHYEGGAWNTGGSCTGRIRPALENELVENEYTNIMHQKQVTAFNNALKKATNKSKFRLMDITKIFGYRHDGHPGPYKSLNPNKVRVLGPHGEPPPQDCLHWCMPGAVDTWNELLLEIIRREFEGSL</sequence>
<proteinExistence type="predicted"/>